<keyword evidence="4" id="KW-0508">mRNA splicing</keyword>
<dbReference type="Pfam" id="PF12656">
    <property type="entry name" value="G-patch_2"/>
    <property type="match status" value="1"/>
</dbReference>
<gene>
    <name evidence="7" type="ORF">DAKH74_006920</name>
</gene>
<evidence type="ECO:0000313" key="8">
    <source>
        <dbReference type="Proteomes" id="UP001377567"/>
    </source>
</evidence>
<evidence type="ECO:0000256" key="2">
    <source>
        <dbReference type="ARBA" id="ARBA00008576"/>
    </source>
</evidence>
<keyword evidence="4" id="KW-0507">mRNA processing</keyword>
<evidence type="ECO:0000256" key="4">
    <source>
        <dbReference type="RuleBase" id="RU369096"/>
    </source>
</evidence>
<evidence type="ECO:0000256" key="1">
    <source>
        <dbReference type="ARBA" id="ARBA00004123"/>
    </source>
</evidence>
<feature type="compositionally biased region" description="Basic residues" evidence="5">
    <location>
        <begin position="11"/>
        <end position="24"/>
    </location>
</feature>
<evidence type="ECO:0000259" key="6">
    <source>
        <dbReference type="Pfam" id="PF12656"/>
    </source>
</evidence>
<comment type="subcellular location">
    <subcellularLocation>
        <location evidence="1 4">Nucleus</location>
    </subcellularLocation>
</comment>
<dbReference type="PANTHER" id="PTHR15818">
    <property type="entry name" value="G PATCH AND KOW-CONTAINING"/>
    <property type="match status" value="1"/>
</dbReference>
<feature type="region of interest" description="Disordered" evidence="5">
    <location>
        <begin position="1"/>
        <end position="27"/>
    </location>
</feature>
<name>A0AAV5RRC3_MAUHU</name>
<feature type="domain" description="Spp2/MOS2 G-patch" evidence="6">
    <location>
        <begin position="92"/>
        <end position="147"/>
    </location>
</feature>
<evidence type="ECO:0000256" key="5">
    <source>
        <dbReference type="SAM" id="MobiDB-lite"/>
    </source>
</evidence>
<keyword evidence="8" id="KW-1185">Reference proteome</keyword>
<evidence type="ECO:0000256" key="3">
    <source>
        <dbReference type="ARBA" id="ARBA00023242"/>
    </source>
</evidence>
<dbReference type="Proteomes" id="UP001377567">
    <property type="component" value="Unassembled WGS sequence"/>
</dbReference>
<accession>A0AAV5RRC3</accession>
<organism evidence="7 8">
    <name type="scientific">Maudiozyma humilis</name>
    <name type="common">Sour dough yeast</name>
    <name type="synonym">Kazachstania humilis</name>
    <dbReference type="NCBI Taxonomy" id="51915"/>
    <lineage>
        <taxon>Eukaryota</taxon>
        <taxon>Fungi</taxon>
        <taxon>Dikarya</taxon>
        <taxon>Ascomycota</taxon>
        <taxon>Saccharomycotina</taxon>
        <taxon>Saccharomycetes</taxon>
        <taxon>Saccharomycetales</taxon>
        <taxon>Saccharomycetaceae</taxon>
        <taxon>Maudiozyma</taxon>
    </lineage>
</organism>
<keyword evidence="3 4" id="KW-0539">Nucleus</keyword>
<dbReference type="GO" id="GO:0005681">
    <property type="term" value="C:spliceosomal complex"/>
    <property type="evidence" value="ECO:0007669"/>
    <property type="project" value="UniProtKB-UniRule"/>
</dbReference>
<protein>
    <recommendedName>
        <fullName evidence="4">Pre-mRNA-splicing factor</fullName>
    </recommendedName>
</protein>
<reference evidence="7 8" key="1">
    <citation type="journal article" date="2023" name="Elife">
        <title>Identification of key yeast species and microbe-microbe interactions impacting larval growth of Drosophila in the wild.</title>
        <authorList>
            <person name="Mure A."/>
            <person name="Sugiura Y."/>
            <person name="Maeda R."/>
            <person name="Honda K."/>
            <person name="Sakurai N."/>
            <person name="Takahashi Y."/>
            <person name="Watada M."/>
            <person name="Katoh T."/>
            <person name="Gotoh A."/>
            <person name="Gotoh Y."/>
            <person name="Taniguchi I."/>
            <person name="Nakamura K."/>
            <person name="Hayashi T."/>
            <person name="Katayama T."/>
            <person name="Uemura T."/>
            <person name="Hattori Y."/>
        </authorList>
    </citation>
    <scope>NUCLEOTIDE SEQUENCE [LARGE SCALE GENOMIC DNA]</scope>
    <source>
        <strain evidence="7 8">KH-74</strain>
    </source>
</reference>
<comment type="caution">
    <text evidence="7">The sequence shown here is derived from an EMBL/GenBank/DDBJ whole genome shotgun (WGS) entry which is preliminary data.</text>
</comment>
<dbReference type="GO" id="GO:0000398">
    <property type="term" value="P:mRNA splicing, via spliceosome"/>
    <property type="evidence" value="ECO:0007669"/>
    <property type="project" value="UniProtKB-UniRule"/>
</dbReference>
<dbReference type="AlphaFoldDB" id="A0AAV5RRC3"/>
<dbReference type="PANTHER" id="PTHR15818:SF2">
    <property type="entry name" value="G-PATCH DOMAIN AND KOW MOTIFS-CONTAINING PROTEIN"/>
    <property type="match status" value="1"/>
</dbReference>
<dbReference type="EMBL" id="BTGD01000001">
    <property type="protein sequence ID" value="GMM54076.1"/>
    <property type="molecule type" value="Genomic_DNA"/>
</dbReference>
<sequence>MQPFTISLQPKVKKNKTKNKKKRSGGNVFGEVVNNQVDGSLKKPKKILDGKHSGKKIKLTEFSQNDFLKVEEPTATHVISLEKNDTITATQEMATAEDYNSVPVEDFGCAILRGMGWDGETDDTDNAKDENVLKDAHAEGLGIGAKGTNIRTETKDFMPVVKAPKSDES</sequence>
<evidence type="ECO:0000313" key="7">
    <source>
        <dbReference type="EMBL" id="GMM54076.1"/>
    </source>
</evidence>
<proteinExistence type="inferred from homology"/>
<keyword evidence="4" id="KW-0747">Spliceosome</keyword>
<comment type="function">
    <text evidence="4">Involved in spliceosome maturation and the first step of pre-mRNA splicing.</text>
</comment>
<comment type="similarity">
    <text evidence="2 4">Belongs to the SPP2 family.</text>
</comment>
<dbReference type="InterPro" id="IPR045166">
    <property type="entry name" value="Spp2-like"/>
</dbReference>
<dbReference type="InterPro" id="IPR026822">
    <property type="entry name" value="Spp2/MOS2_G-patch"/>
</dbReference>